<evidence type="ECO:0000256" key="3">
    <source>
        <dbReference type="ARBA" id="ARBA00022525"/>
    </source>
</evidence>
<proteinExistence type="inferred from homology"/>
<organism evidence="11">
    <name type="scientific">Drosophila persimilis</name>
    <name type="common">Fruit fly</name>
    <dbReference type="NCBI Taxonomy" id="7234"/>
    <lineage>
        <taxon>Eukaryota</taxon>
        <taxon>Metazoa</taxon>
        <taxon>Ecdysozoa</taxon>
        <taxon>Arthropoda</taxon>
        <taxon>Hexapoda</taxon>
        <taxon>Insecta</taxon>
        <taxon>Pterygota</taxon>
        <taxon>Neoptera</taxon>
        <taxon>Endopterygota</taxon>
        <taxon>Diptera</taxon>
        <taxon>Brachycera</taxon>
        <taxon>Muscomorpha</taxon>
        <taxon>Ephydroidea</taxon>
        <taxon>Drosophilidae</taxon>
        <taxon>Drosophila</taxon>
        <taxon>Sophophora</taxon>
    </lineage>
</organism>
<dbReference type="PROSITE" id="PS51969">
    <property type="entry name" value="CBM39"/>
    <property type="match status" value="1"/>
</dbReference>
<dbReference type="PhylomeDB" id="B4GI71"/>
<dbReference type="GO" id="GO:0160032">
    <property type="term" value="P:Toll receptor ligand protein activation cascade"/>
    <property type="evidence" value="ECO:0007669"/>
    <property type="project" value="EnsemblMetazoa"/>
</dbReference>
<dbReference type="GO" id="GO:0001874">
    <property type="term" value="F:(1-&gt;3)-beta-D-glucan immune receptor activity"/>
    <property type="evidence" value="ECO:0007669"/>
    <property type="project" value="EnsemblMetazoa"/>
</dbReference>
<keyword evidence="5 8" id="KW-0732">Signal</keyword>
<evidence type="ECO:0000256" key="6">
    <source>
        <dbReference type="ARBA" id="ARBA00022859"/>
    </source>
</evidence>
<protein>
    <submittedName>
        <fullName evidence="10">GL17665</fullName>
    </submittedName>
</protein>
<name>B4GI71_DROPE</name>
<dbReference type="InterPro" id="IPR031756">
    <property type="entry name" value="BGBP_N"/>
</dbReference>
<keyword evidence="4" id="KW-0399">Innate immunity</keyword>
<evidence type="ECO:0000256" key="1">
    <source>
        <dbReference type="ARBA" id="ARBA00004613"/>
    </source>
</evidence>
<comment type="similarity">
    <text evidence="2">Belongs to the insect beta-1,3-glucan binding protein family.</text>
</comment>
<evidence type="ECO:0000256" key="8">
    <source>
        <dbReference type="SAM" id="SignalP"/>
    </source>
</evidence>
<dbReference type="AlphaFoldDB" id="B4GI71"/>
<feature type="domain" description="CBM39" evidence="9">
    <location>
        <begin position="24"/>
        <end position="124"/>
    </location>
</feature>
<feature type="signal peptide" evidence="8">
    <location>
        <begin position="1"/>
        <end position="23"/>
    </location>
</feature>
<evidence type="ECO:0000313" key="11">
    <source>
        <dbReference type="Proteomes" id="UP000008744"/>
    </source>
</evidence>
<keyword evidence="7" id="KW-0325">Glycoprotein</keyword>
<dbReference type="GO" id="GO:0042834">
    <property type="term" value="F:peptidoglycan binding"/>
    <property type="evidence" value="ECO:0007669"/>
    <property type="project" value="EnsemblMetazoa"/>
</dbReference>
<sequence>MSRGIEMLLLLLIVALWLGRSGAYSVPKATVKVNSPKGFEVSIPDEPGITLFAFHGKVNAEMDDLSDQTWATDIVTSRNGRWTYHNRSHKLQQGDVLYYWTTARYHGVDYHNYNQRYVVGGGQGANTQRIDARGSGGGHQPIVVNGQPTINIYVA</sequence>
<dbReference type="eggNOG" id="ENOG502RVCU">
    <property type="taxonomic scope" value="Eukaryota"/>
</dbReference>
<feature type="chain" id="PRO_5002803647" evidence="8">
    <location>
        <begin position="24"/>
        <end position="155"/>
    </location>
</feature>
<dbReference type="GO" id="GO:0030246">
    <property type="term" value="F:carbohydrate binding"/>
    <property type="evidence" value="ECO:0007669"/>
    <property type="project" value="InterPro"/>
</dbReference>
<evidence type="ECO:0000313" key="10">
    <source>
        <dbReference type="EMBL" id="EDW36191.1"/>
    </source>
</evidence>
<dbReference type="GO" id="GO:0045088">
    <property type="term" value="P:regulation of innate immune response"/>
    <property type="evidence" value="ECO:0007669"/>
    <property type="project" value="UniProtKB-ARBA"/>
</dbReference>
<keyword evidence="6" id="KW-0391">Immunity</keyword>
<evidence type="ECO:0000256" key="5">
    <source>
        <dbReference type="ARBA" id="ARBA00022729"/>
    </source>
</evidence>
<keyword evidence="11" id="KW-1185">Reference proteome</keyword>
<keyword evidence="3" id="KW-0964">Secreted</keyword>
<dbReference type="InterPro" id="IPR043030">
    <property type="entry name" value="BGBP_N_sf"/>
</dbReference>
<dbReference type="GO" id="GO:0005615">
    <property type="term" value="C:extracellular space"/>
    <property type="evidence" value="ECO:0007669"/>
    <property type="project" value="EnsemblMetazoa"/>
</dbReference>
<reference evidence="10 11" key="1">
    <citation type="journal article" date="2007" name="Nature">
        <title>Evolution of genes and genomes on the Drosophila phylogeny.</title>
        <authorList>
            <consortium name="Drosophila 12 Genomes Consortium"/>
            <person name="Clark A.G."/>
            <person name="Eisen M.B."/>
            <person name="Smith D.R."/>
            <person name="Bergman C.M."/>
            <person name="Oliver B."/>
            <person name="Markow T.A."/>
            <person name="Kaufman T.C."/>
            <person name="Kellis M."/>
            <person name="Gelbart W."/>
            <person name="Iyer V.N."/>
            <person name="Pollard D.A."/>
            <person name="Sackton T.B."/>
            <person name="Larracuente A.M."/>
            <person name="Singh N.D."/>
            <person name="Abad J.P."/>
            <person name="Abt D.N."/>
            <person name="Adryan B."/>
            <person name="Aguade M."/>
            <person name="Akashi H."/>
            <person name="Anderson W.W."/>
            <person name="Aquadro C.F."/>
            <person name="Ardell D.H."/>
            <person name="Arguello R."/>
            <person name="Artieri C.G."/>
            <person name="Barbash D.A."/>
            <person name="Barker D."/>
            <person name="Barsanti P."/>
            <person name="Batterham P."/>
            <person name="Batzoglou S."/>
            <person name="Begun D."/>
            <person name="Bhutkar A."/>
            <person name="Blanco E."/>
            <person name="Bosak S.A."/>
            <person name="Bradley R.K."/>
            <person name="Brand A.D."/>
            <person name="Brent M.R."/>
            <person name="Brooks A.N."/>
            <person name="Brown R.H."/>
            <person name="Butlin R.K."/>
            <person name="Caggese C."/>
            <person name="Calvi B.R."/>
            <person name="Bernardo de Carvalho A."/>
            <person name="Caspi A."/>
            <person name="Castrezana S."/>
            <person name="Celniker S.E."/>
            <person name="Chang J.L."/>
            <person name="Chapple C."/>
            <person name="Chatterji S."/>
            <person name="Chinwalla A."/>
            <person name="Civetta A."/>
            <person name="Clifton S.W."/>
            <person name="Comeron J.M."/>
            <person name="Costello J.C."/>
            <person name="Coyne J.A."/>
            <person name="Daub J."/>
            <person name="David R.G."/>
            <person name="Delcher A.L."/>
            <person name="Delehaunty K."/>
            <person name="Do C.B."/>
            <person name="Ebling H."/>
            <person name="Edwards K."/>
            <person name="Eickbush T."/>
            <person name="Evans J.D."/>
            <person name="Filipski A."/>
            <person name="Findeiss S."/>
            <person name="Freyhult E."/>
            <person name="Fulton L."/>
            <person name="Fulton R."/>
            <person name="Garcia A.C."/>
            <person name="Gardiner A."/>
            <person name="Garfield D.A."/>
            <person name="Garvin B.E."/>
            <person name="Gibson G."/>
            <person name="Gilbert D."/>
            <person name="Gnerre S."/>
            <person name="Godfrey J."/>
            <person name="Good R."/>
            <person name="Gotea V."/>
            <person name="Gravely B."/>
            <person name="Greenberg A.J."/>
            <person name="Griffiths-Jones S."/>
            <person name="Gross S."/>
            <person name="Guigo R."/>
            <person name="Gustafson E.A."/>
            <person name="Haerty W."/>
            <person name="Hahn M.W."/>
            <person name="Halligan D.L."/>
            <person name="Halpern A.L."/>
            <person name="Halter G.M."/>
            <person name="Han M.V."/>
            <person name="Heger A."/>
            <person name="Hillier L."/>
            <person name="Hinrichs A.S."/>
            <person name="Holmes I."/>
            <person name="Hoskins R.A."/>
            <person name="Hubisz M.J."/>
            <person name="Hultmark D."/>
            <person name="Huntley M.A."/>
            <person name="Jaffe D.B."/>
            <person name="Jagadeeshan S."/>
            <person name="Jeck W.R."/>
            <person name="Johnson J."/>
            <person name="Jones C.D."/>
            <person name="Jordan W.C."/>
            <person name="Karpen G.H."/>
            <person name="Kataoka E."/>
            <person name="Keightley P.D."/>
            <person name="Kheradpour P."/>
            <person name="Kirkness E.F."/>
            <person name="Koerich L.B."/>
            <person name="Kristiansen K."/>
            <person name="Kudrna D."/>
            <person name="Kulathinal R.J."/>
            <person name="Kumar S."/>
            <person name="Kwok R."/>
            <person name="Lander E."/>
            <person name="Langley C.H."/>
            <person name="Lapoint R."/>
            <person name="Lazzaro B.P."/>
            <person name="Lee S.J."/>
            <person name="Levesque L."/>
            <person name="Li R."/>
            <person name="Lin C.F."/>
            <person name="Lin M.F."/>
            <person name="Lindblad-Toh K."/>
            <person name="Llopart A."/>
            <person name="Long M."/>
            <person name="Low L."/>
            <person name="Lozovsky E."/>
            <person name="Lu J."/>
            <person name="Luo M."/>
            <person name="Machado C.A."/>
            <person name="Makalowski W."/>
            <person name="Marzo M."/>
            <person name="Matsuda M."/>
            <person name="Matzkin L."/>
            <person name="McAllister B."/>
            <person name="McBride C.S."/>
            <person name="McKernan B."/>
            <person name="McKernan K."/>
            <person name="Mendez-Lago M."/>
            <person name="Minx P."/>
            <person name="Mollenhauer M.U."/>
            <person name="Montooth K."/>
            <person name="Mount S.M."/>
            <person name="Mu X."/>
            <person name="Myers E."/>
            <person name="Negre B."/>
            <person name="Newfeld S."/>
            <person name="Nielsen R."/>
            <person name="Noor M.A."/>
            <person name="O'Grady P."/>
            <person name="Pachter L."/>
            <person name="Papaceit M."/>
            <person name="Parisi M.J."/>
            <person name="Parisi M."/>
            <person name="Parts L."/>
            <person name="Pedersen J.S."/>
            <person name="Pesole G."/>
            <person name="Phillippy A.M."/>
            <person name="Ponting C.P."/>
            <person name="Pop M."/>
            <person name="Porcelli D."/>
            <person name="Powell J.R."/>
            <person name="Prohaska S."/>
            <person name="Pruitt K."/>
            <person name="Puig M."/>
            <person name="Quesneville H."/>
            <person name="Ram K.R."/>
            <person name="Rand D."/>
            <person name="Rasmussen M.D."/>
            <person name="Reed L.K."/>
            <person name="Reenan R."/>
            <person name="Reily A."/>
            <person name="Remington K.A."/>
            <person name="Rieger T.T."/>
            <person name="Ritchie M.G."/>
            <person name="Robin C."/>
            <person name="Rogers Y.H."/>
            <person name="Rohde C."/>
            <person name="Rozas J."/>
            <person name="Rubenfield M.J."/>
            <person name="Ruiz A."/>
            <person name="Russo S."/>
            <person name="Salzberg S.L."/>
            <person name="Sanchez-Gracia A."/>
            <person name="Saranga D.J."/>
            <person name="Sato H."/>
            <person name="Schaeffer S.W."/>
            <person name="Schatz M.C."/>
            <person name="Schlenke T."/>
            <person name="Schwartz R."/>
            <person name="Segarra C."/>
            <person name="Singh R.S."/>
            <person name="Sirot L."/>
            <person name="Sirota M."/>
            <person name="Sisneros N.B."/>
            <person name="Smith C.D."/>
            <person name="Smith T.F."/>
            <person name="Spieth J."/>
            <person name="Stage D.E."/>
            <person name="Stark A."/>
            <person name="Stephan W."/>
            <person name="Strausberg R.L."/>
            <person name="Strempel S."/>
            <person name="Sturgill D."/>
            <person name="Sutton G."/>
            <person name="Sutton G.G."/>
            <person name="Tao W."/>
            <person name="Teichmann S."/>
            <person name="Tobari Y.N."/>
            <person name="Tomimura Y."/>
            <person name="Tsolas J.M."/>
            <person name="Valente V.L."/>
            <person name="Venter E."/>
            <person name="Venter J.C."/>
            <person name="Vicario S."/>
            <person name="Vieira F.G."/>
            <person name="Vilella A.J."/>
            <person name="Villasante A."/>
            <person name="Walenz B."/>
            <person name="Wang J."/>
            <person name="Wasserman M."/>
            <person name="Watts T."/>
            <person name="Wilson D."/>
            <person name="Wilson R.K."/>
            <person name="Wing R.A."/>
            <person name="Wolfner M.F."/>
            <person name="Wong A."/>
            <person name="Wong G.K."/>
            <person name="Wu C.I."/>
            <person name="Wu G."/>
            <person name="Yamamoto D."/>
            <person name="Yang H.P."/>
            <person name="Yang S.P."/>
            <person name="Yorke J.A."/>
            <person name="Yoshida K."/>
            <person name="Zdobnov E."/>
            <person name="Zhang P."/>
            <person name="Zhang Y."/>
            <person name="Zimin A.V."/>
            <person name="Baldwin J."/>
            <person name="Abdouelleil A."/>
            <person name="Abdulkadir J."/>
            <person name="Abebe A."/>
            <person name="Abera B."/>
            <person name="Abreu J."/>
            <person name="Acer S.C."/>
            <person name="Aftuck L."/>
            <person name="Alexander A."/>
            <person name="An P."/>
            <person name="Anderson E."/>
            <person name="Anderson S."/>
            <person name="Arachi H."/>
            <person name="Azer M."/>
            <person name="Bachantsang P."/>
            <person name="Barry A."/>
            <person name="Bayul T."/>
            <person name="Berlin A."/>
            <person name="Bessette D."/>
            <person name="Bloom T."/>
            <person name="Blye J."/>
            <person name="Boguslavskiy L."/>
            <person name="Bonnet C."/>
            <person name="Boukhgalter B."/>
            <person name="Bourzgui I."/>
            <person name="Brown A."/>
            <person name="Cahill P."/>
            <person name="Channer S."/>
            <person name="Cheshatsang Y."/>
            <person name="Chuda L."/>
            <person name="Citroen M."/>
            <person name="Collymore A."/>
            <person name="Cooke P."/>
            <person name="Costello M."/>
            <person name="D'Aco K."/>
            <person name="Daza R."/>
            <person name="De Haan G."/>
            <person name="DeGray S."/>
            <person name="DeMaso C."/>
            <person name="Dhargay N."/>
            <person name="Dooley K."/>
            <person name="Dooley E."/>
            <person name="Doricent M."/>
            <person name="Dorje P."/>
            <person name="Dorjee K."/>
            <person name="Dupes A."/>
            <person name="Elong R."/>
            <person name="Falk J."/>
            <person name="Farina A."/>
            <person name="Faro S."/>
            <person name="Ferguson D."/>
            <person name="Fisher S."/>
            <person name="Foley C.D."/>
            <person name="Franke A."/>
            <person name="Friedrich D."/>
            <person name="Gadbois L."/>
            <person name="Gearin G."/>
            <person name="Gearin C.R."/>
            <person name="Giannoukos G."/>
            <person name="Goode T."/>
            <person name="Graham J."/>
            <person name="Grandbois E."/>
            <person name="Grewal S."/>
            <person name="Gyaltsen K."/>
            <person name="Hafez N."/>
            <person name="Hagos B."/>
            <person name="Hall J."/>
            <person name="Henson C."/>
            <person name="Hollinger A."/>
            <person name="Honan T."/>
            <person name="Huard M.D."/>
            <person name="Hughes L."/>
            <person name="Hurhula B."/>
            <person name="Husby M.E."/>
            <person name="Kamat A."/>
            <person name="Kanga B."/>
            <person name="Kashin S."/>
            <person name="Khazanovich D."/>
            <person name="Kisner P."/>
            <person name="Lance K."/>
            <person name="Lara M."/>
            <person name="Lee W."/>
            <person name="Lennon N."/>
            <person name="Letendre F."/>
            <person name="LeVine R."/>
            <person name="Lipovsky A."/>
            <person name="Liu X."/>
            <person name="Liu J."/>
            <person name="Liu S."/>
            <person name="Lokyitsang T."/>
            <person name="Lokyitsang Y."/>
            <person name="Lubonja R."/>
            <person name="Lui A."/>
            <person name="MacDonald P."/>
            <person name="Magnisalis V."/>
            <person name="Maru K."/>
            <person name="Matthews C."/>
            <person name="McCusker W."/>
            <person name="McDonough S."/>
            <person name="Mehta T."/>
            <person name="Meldrim J."/>
            <person name="Meneus L."/>
            <person name="Mihai O."/>
            <person name="Mihalev A."/>
            <person name="Mihova T."/>
            <person name="Mittelman R."/>
            <person name="Mlenga V."/>
            <person name="Montmayeur A."/>
            <person name="Mulrain L."/>
            <person name="Navidi A."/>
            <person name="Naylor J."/>
            <person name="Negash T."/>
            <person name="Nguyen T."/>
            <person name="Nguyen N."/>
            <person name="Nicol R."/>
            <person name="Norbu C."/>
            <person name="Norbu N."/>
            <person name="Novod N."/>
            <person name="O'Neill B."/>
            <person name="Osman S."/>
            <person name="Markiewicz E."/>
            <person name="Oyono O.L."/>
            <person name="Patti C."/>
            <person name="Phunkhang P."/>
            <person name="Pierre F."/>
            <person name="Priest M."/>
            <person name="Raghuraman S."/>
            <person name="Rege F."/>
            <person name="Reyes R."/>
            <person name="Rise C."/>
            <person name="Rogov P."/>
            <person name="Ross K."/>
            <person name="Ryan E."/>
            <person name="Settipalli S."/>
            <person name="Shea T."/>
            <person name="Sherpa N."/>
            <person name="Shi L."/>
            <person name="Shih D."/>
            <person name="Sparrow T."/>
            <person name="Spaulding J."/>
            <person name="Stalker J."/>
            <person name="Stange-Thomann N."/>
            <person name="Stavropoulos S."/>
            <person name="Stone C."/>
            <person name="Strader C."/>
            <person name="Tesfaye S."/>
            <person name="Thomson T."/>
            <person name="Thoulutsang Y."/>
            <person name="Thoulutsang D."/>
            <person name="Topham K."/>
            <person name="Topping I."/>
            <person name="Tsamla T."/>
            <person name="Vassiliev H."/>
            <person name="Vo A."/>
            <person name="Wangchuk T."/>
            <person name="Wangdi T."/>
            <person name="Weiand M."/>
            <person name="Wilkinson J."/>
            <person name="Wilson A."/>
            <person name="Yadav S."/>
            <person name="Young G."/>
            <person name="Yu Q."/>
            <person name="Zembek L."/>
            <person name="Zhong D."/>
            <person name="Zimmer A."/>
            <person name="Zwirko Z."/>
            <person name="Jaffe D.B."/>
            <person name="Alvarez P."/>
            <person name="Brockman W."/>
            <person name="Butler J."/>
            <person name="Chin C."/>
            <person name="Gnerre S."/>
            <person name="Grabherr M."/>
            <person name="Kleber M."/>
            <person name="Mauceli E."/>
            <person name="MacCallum I."/>
        </authorList>
    </citation>
    <scope>NUCLEOTIDE SEQUENCE [LARGE SCALE GENOMIC DNA]</scope>
    <source>
        <strain evidence="11">MSH-3 / Tucson 14011-0111.49</strain>
    </source>
</reference>
<dbReference type="Gene3D" id="2.60.40.2140">
    <property type="entry name" value="Beta-1,3-glucan-recognition protein, N-terminal domain"/>
    <property type="match status" value="1"/>
</dbReference>
<evidence type="ECO:0000256" key="2">
    <source>
        <dbReference type="ARBA" id="ARBA00008781"/>
    </source>
</evidence>
<dbReference type="EMBL" id="CH479183">
    <property type="protein sequence ID" value="EDW36191.1"/>
    <property type="molecule type" value="Genomic_DNA"/>
</dbReference>
<comment type="subcellular location">
    <subcellularLocation>
        <location evidence="1">Secreted</location>
    </subcellularLocation>
</comment>
<gene>
    <name evidence="10" type="primary">Dper\GL17665</name>
    <name evidence="10" type="ORF">Dper_GL17665</name>
</gene>
<dbReference type="GO" id="GO:0061760">
    <property type="term" value="P:antifungal innate immune response"/>
    <property type="evidence" value="ECO:0007669"/>
    <property type="project" value="EnsemblMetazoa"/>
</dbReference>
<dbReference type="OrthoDB" id="4781at2759"/>
<dbReference type="KEGG" id="dpe:6593231"/>
<evidence type="ECO:0000259" key="9">
    <source>
        <dbReference type="PROSITE" id="PS51969"/>
    </source>
</evidence>
<evidence type="ECO:0000256" key="7">
    <source>
        <dbReference type="ARBA" id="ARBA00023180"/>
    </source>
</evidence>
<accession>B4GI71</accession>
<dbReference type="FunFam" id="2.60.40.2140:FF:000001">
    <property type="entry name" value="Beta-1,3-glucan-binding protein"/>
    <property type="match status" value="1"/>
</dbReference>
<dbReference type="Pfam" id="PF15886">
    <property type="entry name" value="CBM39"/>
    <property type="match status" value="1"/>
</dbReference>
<evidence type="ECO:0000256" key="4">
    <source>
        <dbReference type="ARBA" id="ARBA00022588"/>
    </source>
</evidence>
<dbReference type="Proteomes" id="UP000008744">
    <property type="component" value="Unassembled WGS sequence"/>
</dbReference>
<dbReference type="HOGENOM" id="CLU_108186_0_0_1"/>
<dbReference type="GO" id="GO:0140459">
    <property type="term" value="P:response to Gram-positive bacterium"/>
    <property type="evidence" value="ECO:0007669"/>
    <property type="project" value="EnsemblMetazoa"/>
</dbReference>
<dbReference type="STRING" id="7234.B4GI71"/>
<dbReference type="OMA" id="YHNYNQR"/>